<sequence>MSKTTMGNTVEWTVPLIFIFCLMLMFIQLSTAEYCTSYCNTTGQLVEGFDCKPHYCCGIPHRKYCCRDYFDKSNLSAITSCGITEVAPERVEGPSSAVIWIQNHLWKVVIGVLGVALLVALVVTLYFYIIKEEWGSSSKTKYASTHNSEPSEDVAVSALALHPRVKKTIDTSLRRPPSKNQVQPYPP</sequence>
<dbReference type="AlphaFoldDB" id="A0A8J1XFT5"/>
<dbReference type="EMBL" id="CAIIXF020000005">
    <property type="protein sequence ID" value="CAH1784831.1"/>
    <property type="molecule type" value="Genomic_DNA"/>
</dbReference>
<organism evidence="4 5">
    <name type="scientific">Owenia fusiformis</name>
    <name type="common">Polychaete worm</name>
    <dbReference type="NCBI Taxonomy" id="6347"/>
    <lineage>
        <taxon>Eukaryota</taxon>
        <taxon>Metazoa</taxon>
        <taxon>Spiralia</taxon>
        <taxon>Lophotrochozoa</taxon>
        <taxon>Annelida</taxon>
        <taxon>Polychaeta</taxon>
        <taxon>Sedentaria</taxon>
        <taxon>Canalipalpata</taxon>
        <taxon>Sabellida</taxon>
        <taxon>Oweniida</taxon>
        <taxon>Oweniidae</taxon>
        <taxon>Owenia</taxon>
    </lineage>
</organism>
<feature type="region of interest" description="Disordered" evidence="1">
    <location>
        <begin position="168"/>
        <end position="187"/>
    </location>
</feature>
<feature type="transmembrane region" description="Helical" evidence="2">
    <location>
        <begin position="105"/>
        <end position="129"/>
    </location>
</feature>
<comment type="caution">
    <text evidence="4">The sequence shown here is derived from an EMBL/GenBank/DDBJ whole genome shotgun (WGS) entry which is preliminary data.</text>
</comment>
<keyword evidence="2" id="KW-0472">Membrane</keyword>
<gene>
    <name evidence="4" type="ORF">OFUS_LOCUS10962</name>
</gene>
<dbReference type="Pfam" id="PF13908">
    <property type="entry name" value="Shisa_N"/>
    <property type="match status" value="1"/>
</dbReference>
<keyword evidence="2" id="KW-0812">Transmembrane</keyword>
<evidence type="ECO:0000256" key="2">
    <source>
        <dbReference type="SAM" id="Phobius"/>
    </source>
</evidence>
<accession>A0A8J1XFT5</accession>
<evidence type="ECO:0000256" key="1">
    <source>
        <dbReference type="SAM" id="MobiDB-lite"/>
    </source>
</evidence>
<feature type="domain" description="Shisa N-terminal" evidence="3">
    <location>
        <begin position="33"/>
        <end position="73"/>
    </location>
</feature>
<protein>
    <recommendedName>
        <fullName evidence="3">Shisa N-terminal domain-containing protein</fullName>
    </recommendedName>
</protein>
<keyword evidence="2" id="KW-1133">Transmembrane helix</keyword>
<name>A0A8J1XFT5_OWEFU</name>
<evidence type="ECO:0000313" key="5">
    <source>
        <dbReference type="Proteomes" id="UP000749559"/>
    </source>
</evidence>
<evidence type="ECO:0000313" key="4">
    <source>
        <dbReference type="EMBL" id="CAH1784831.1"/>
    </source>
</evidence>
<reference evidence="4" key="1">
    <citation type="submission" date="2022-03" db="EMBL/GenBank/DDBJ databases">
        <authorList>
            <person name="Martin C."/>
        </authorList>
    </citation>
    <scope>NUCLEOTIDE SEQUENCE</scope>
</reference>
<keyword evidence="5" id="KW-1185">Reference proteome</keyword>
<feature type="transmembrane region" description="Helical" evidence="2">
    <location>
        <begin position="12"/>
        <end position="30"/>
    </location>
</feature>
<dbReference type="Proteomes" id="UP000749559">
    <property type="component" value="Unassembled WGS sequence"/>
</dbReference>
<feature type="compositionally biased region" description="Polar residues" evidence="1">
    <location>
        <begin position="178"/>
        <end position="187"/>
    </location>
</feature>
<dbReference type="InterPro" id="IPR053891">
    <property type="entry name" value="Shisa_N"/>
</dbReference>
<evidence type="ECO:0000259" key="3">
    <source>
        <dbReference type="Pfam" id="PF13908"/>
    </source>
</evidence>
<proteinExistence type="predicted"/>